<feature type="repeat" description="TPR" evidence="3">
    <location>
        <begin position="82"/>
        <end position="115"/>
    </location>
</feature>
<dbReference type="Proteomes" id="UP000184212">
    <property type="component" value="Unassembled WGS sequence"/>
</dbReference>
<keyword evidence="2 3" id="KW-0802">TPR repeat</keyword>
<dbReference type="Pfam" id="PF13431">
    <property type="entry name" value="TPR_17"/>
    <property type="match status" value="1"/>
</dbReference>
<evidence type="ECO:0000256" key="3">
    <source>
        <dbReference type="PROSITE-ProRule" id="PRU00339"/>
    </source>
</evidence>
<keyword evidence="5" id="KW-1185">Reference proteome</keyword>
<dbReference type="Pfam" id="PF13432">
    <property type="entry name" value="TPR_16"/>
    <property type="match status" value="1"/>
</dbReference>
<organism evidence="4 5">
    <name type="scientific">Chryseolinea serpens</name>
    <dbReference type="NCBI Taxonomy" id="947013"/>
    <lineage>
        <taxon>Bacteria</taxon>
        <taxon>Pseudomonadati</taxon>
        <taxon>Bacteroidota</taxon>
        <taxon>Cytophagia</taxon>
        <taxon>Cytophagales</taxon>
        <taxon>Fulvivirgaceae</taxon>
        <taxon>Chryseolinea</taxon>
    </lineage>
</organism>
<dbReference type="InterPro" id="IPR050498">
    <property type="entry name" value="Ycf3"/>
</dbReference>
<accession>A0A1M5VYX0</accession>
<dbReference type="AlphaFoldDB" id="A0A1M5VYX0"/>
<dbReference type="PANTHER" id="PTHR44858:SF1">
    <property type="entry name" value="UDP-N-ACETYLGLUCOSAMINE--PEPTIDE N-ACETYLGLUCOSAMINYLTRANSFERASE SPINDLY-RELATED"/>
    <property type="match status" value="1"/>
</dbReference>
<keyword evidence="1" id="KW-0677">Repeat</keyword>
<feature type="repeat" description="TPR" evidence="3">
    <location>
        <begin position="116"/>
        <end position="149"/>
    </location>
</feature>
<evidence type="ECO:0000256" key="1">
    <source>
        <dbReference type="ARBA" id="ARBA00022737"/>
    </source>
</evidence>
<protein>
    <submittedName>
        <fullName evidence="4">Tetratricopeptide repeat-containing protein</fullName>
    </submittedName>
</protein>
<dbReference type="EMBL" id="FQWQ01000004">
    <property type="protein sequence ID" value="SHH80194.1"/>
    <property type="molecule type" value="Genomic_DNA"/>
</dbReference>
<evidence type="ECO:0000256" key="2">
    <source>
        <dbReference type="ARBA" id="ARBA00022803"/>
    </source>
</evidence>
<evidence type="ECO:0000313" key="4">
    <source>
        <dbReference type="EMBL" id="SHH80194.1"/>
    </source>
</evidence>
<dbReference type="STRING" id="947013.SAMN04488109_5516"/>
<dbReference type="InterPro" id="IPR011990">
    <property type="entry name" value="TPR-like_helical_dom_sf"/>
</dbReference>
<dbReference type="SMART" id="SM00028">
    <property type="entry name" value="TPR"/>
    <property type="match status" value="3"/>
</dbReference>
<dbReference type="InterPro" id="IPR019734">
    <property type="entry name" value="TPR_rpt"/>
</dbReference>
<gene>
    <name evidence="4" type="ORF">SAMN04488109_5516</name>
</gene>
<dbReference type="PANTHER" id="PTHR44858">
    <property type="entry name" value="TETRATRICOPEPTIDE REPEAT PROTEIN 6"/>
    <property type="match status" value="1"/>
</dbReference>
<evidence type="ECO:0000313" key="5">
    <source>
        <dbReference type="Proteomes" id="UP000184212"/>
    </source>
</evidence>
<dbReference type="SUPFAM" id="SSF48452">
    <property type="entry name" value="TPR-like"/>
    <property type="match status" value="1"/>
</dbReference>
<name>A0A1M5VYX0_9BACT</name>
<dbReference type="Gene3D" id="1.25.40.10">
    <property type="entry name" value="Tetratricopeptide repeat domain"/>
    <property type="match status" value="1"/>
</dbReference>
<dbReference type="PROSITE" id="PS50005">
    <property type="entry name" value="TPR"/>
    <property type="match status" value="2"/>
</dbReference>
<proteinExistence type="predicted"/>
<dbReference type="RefSeq" id="WP_073141019.1">
    <property type="nucleotide sequence ID" value="NZ_FQWQ01000004.1"/>
</dbReference>
<reference evidence="4 5" key="1">
    <citation type="submission" date="2016-11" db="EMBL/GenBank/DDBJ databases">
        <authorList>
            <person name="Jaros S."/>
            <person name="Januszkiewicz K."/>
            <person name="Wedrychowicz H."/>
        </authorList>
    </citation>
    <scope>NUCLEOTIDE SEQUENCE [LARGE SCALE GENOMIC DNA]</scope>
    <source>
        <strain evidence="4 5">DSM 24574</strain>
    </source>
</reference>
<dbReference type="OrthoDB" id="9769030at2"/>
<sequence>MAKVVKFPLPTPEKFGPVRVEKKKDVPTENKAGQLNLFTGAKIVRLHQLTEFEEALITDNQGDSNGARKLYLKAIEEGEALADAYCNLGIIEWQEGNTTKAIDSFTLSLKNEPRHFEAHYNLANLYGEIGNFPLAKVHYEVSIEVEPTFPNSYFNLALTLAMNKEFDAAVKALYQYRQLTAPENHQQADDLIRKFQEAR</sequence>